<evidence type="ECO:0000313" key="10">
    <source>
        <dbReference type="Proteomes" id="UP001221757"/>
    </source>
</evidence>
<dbReference type="Gene3D" id="3.40.50.300">
    <property type="entry name" value="P-loop containing nucleotide triphosphate hydrolases"/>
    <property type="match status" value="1"/>
</dbReference>
<dbReference type="Pfam" id="PF01823">
    <property type="entry name" value="MACPF"/>
    <property type="match status" value="1"/>
</dbReference>
<reference evidence="9" key="1">
    <citation type="submission" date="2023-03" db="EMBL/GenBank/DDBJ databases">
        <title>Massive genome expansion in bonnet fungi (Mycena s.s.) driven by repeated elements and novel gene families across ecological guilds.</title>
        <authorList>
            <consortium name="Lawrence Berkeley National Laboratory"/>
            <person name="Harder C.B."/>
            <person name="Miyauchi S."/>
            <person name="Viragh M."/>
            <person name="Kuo A."/>
            <person name="Thoen E."/>
            <person name="Andreopoulos B."/>
            <person name="Lu D."/>
            <person name="Skrede I."/>
            <person name="Drula E."/>
            <person name="Henrissat B."/>
            <person name="Morin E."/>
            <person name="Kohler A."/>
            <person name="Barry K."/>
            <person name="LaButti K."/>
            <person name="Morin E."/>
            <person name="Salamov A."/>
            <person name="Lipzen A."/>
            <person name="Mereny Z."/>
            <person name="Hegedus B."/>
            <person name="Baldrian P."/>
            <person name="Stursova M."/>
            <person name="Weitz H."/>
            <person name="Taylor A."/>
            <person name="Grigoriev I.V."/>
            <person name="Nagy L.G."/>
            <person name="Martin F."/>
            <person name="Kauserud H."/>
        </authorList>
    </citation>
    <scope>NUCLEOTIDE SEQUENCE</scope>
    <source>
        <strain evidence="9">CBHHK067</strain>
    </source>
</reference>
<feature type="compositionally biased region" description="Polar residues" evidence="6">
    <location>
        <begin position="889"/>
        <end position="909"/>
    </location>
</feature>
<dbReference type="PROSITE" id="PS00279">
    <property type="entry name" value="MACPF_1"/>
    <property type="match status" value="1"/>
</dbReference>
<feature type="domain" description="MACPF" evidence="7">
    <location>
        <begin position="827"/>
        <end position="900"/>
    </location>
</feature>
<comment type="caution">
    <text evidence="9">The sequence shown here is derived from an EMBL/GenBank/DDBJ whole genome shotgun (WGS) entry which is preliminary data.</text>
</comment>
<dbReference type="GO" id="GO:0005576">
    <property type="term" value="C:extracellular region"/>
    <property type="evidence" value="ECO:0007669"/>
    <property type="project" value="UniProtKB-SubCell"/>
</dbReference>
<protein>
    <recommendedName>
        <fullName evidence="11">MACPF domain-containing protein</fullName>
    </recommendedName>
</protein>
<evidence type="ECO:0000313" key="9">
    <source>
        <dbReference type="EMBL" id="KAJ7654759.1"/>
    </source>
</evidence>
<proteinExistence type="predicted"/>
<dbReference type="InterPro" id="IPR020864">
    <property type="entry name" value="MACPF"/>
</dbReference>
<feature type="region of interest" description="Disordered" evidence="6">
    <location>
        <begin position="1081"/>
        <end position="1120"/>
    </location>
</feature>
<comment type="subcellular location">
    <subcellularLocation>
        <location evidence="1">Membrane</location>
    </subcellularLocation>
    <subcellularLocation>
        <location evidence="2">Secreted</location>
    </subcellularLocation>
</comment>
<keyword evidence="10" id="KW-1185">Reference proteome</keyword>
<keyword evidence="5" id="KW-1015">Disulfide bond</keyword>
<keyword evidence="3" id="KW-0964">Secreted</keyword>
<evidence type="ECO:0000256" key="5">
    <source>
        <dbReference type="ARBA" id="ARBA00023157"/>
    </source>
</evidence>
<dbReference type="GO" id="GO:0016020">
    <property type="term" value="C:membrane"/>
    <property type="evidence" value="ECO:0007669"/>
    <property type="project" value="UniProtKB-SubCell"/>
</dbReference>
<evidence type="ECO:0000256" key="3">
    <source>
        <dbReference type="ARBA" id="ARBA00022525"/>
    </source>
</evidence>
<keyword evidence="4" id="KW-0472">Membrane</keyword>
<evidence type="ECO:0000259" key="7">
    <source>
        <dbReference type="Pfam" id="PF01823"/>
    </source>
</evidence>
<dbReference type="InterPro" id="IPR020863">
    <property type="entry name" value="MACPF_CS"/>
</dbReference>
<evidence type="ECO:0000256" key="4">
    <source>
        <dbReference type="ARBA" id="ARBA00023136"/>
    </source>
</evidence>
<evidence type="ECO:0000256" key="1">
    <source>
        <dbReference type="ARBA" id="ARBA00004370"/>
    </source>
</evidence>
<evidence type="ECO:0008006" key="11">
    <source>
        <dbReference type="Google" id="ProtNLM"/>
    </source>
</evidence>
<feature type="compositionally biased region" description="Polar residues" evidence="6">
    <location>
        <begin position="1086"/>
        <end position="1095"/>
    </location>
</feature>
<feature type="region of interest" description="Disordered" evidence="6">
    <location>
        <begin position="369"/>
        <end position="396"/>
    </location>
</feature>
<name>A0AAD7CNE0_MYCRO</name>
<dbReference type="EMBL" id="JARKIE010000319">
    <property type="protein sequence ID" value="KAJ7654759.1"/>
    <property type="molecule type" value="Genomic_DNA"/>
</dbReference>
<sequence>MDWELVSGHADSLIVVYFIIYPRLFVRDCITGWKVPNLRKTCSDPRSRLITRMLASPRGLTNDTATVPLMTPGVNPTERRPRVRGALRLLERFVQWDILGASQRPCPRTRASGAVEAFMRWKTPNNIPFRSRILNLTNSISLKNMMPEDLAIVVILGLRSTGEILAQSANGGDAVSGGDVRLPMLSASATSLRTNHRVRVVECYYPAGTMHHFLFPRSRRQATLRKIERAVEQELKKIGAHHQDVAGILFVSSNNHGKPPAFPFQNDTRFLEFKGPELFRKLLIVQPSPETSSQRDWSELMNAGMRVTSFEGTVDSARSVVRLLFSQPDPVLELQRAPTDSISPSSTATSSTFDKFHRGFSQAAPVLELQRAPTDSTSRSSTPTSSTFDKSHRGSKYGPMAQAAYEAEAFSAGRHAQQAVILLVGHSGHGKSKTINRLIGQDLLPVGKSTLGSTTKVIQRVKVLAYSSETAVTVTVAFDDTPGLEDTTYDDREANASLMRRYKQQYFPSGAYQTYPNVILLVASWDSITPDAHNEPHHFTSAAGKSMYTLSLSGLVDRDRANVVVVITKSLSSWDQFDDFESVAEKNTQWTIEAGRRRGIISELQQKVFPKLAPWPTVFVENGGGRDMRIKFPTLPSGELSHQNLFEAIRSVIEHSGPDGASDLAGMHALHVLTGAEPLDLRTQPETEILVSKSQDPVITVSLSSQLSGAAVNFVQDWERSLLNPPPPPPERRIQELADSYLGAAYDAIRGTFGRTRVLSLDPSAIKFSKGGDAQNNEFEVVTQQTTVLPQHCHIAGLSAHYSSSSAFQSALSTKSTRLLSRHVLEKVAVDPARYPPSPEMLHQIERLPRWSDESTQEYHEFFVNYGTHFVKQLAIGGVLRVIVDSTDKTSQQHNSTGNGTSLVGTSRRSTQTHNVMIFRDGGGSVASELTRVLESHFARGESPSDLQSIHIQWINALKRDPVFCPDDPFTEYEFLYNLHGLTADQYTDLKQASEFYLAPQYDEKLEGIPPQQMPPAPKALSRDENHGKVHRSFVEKFKKAVAKVGPALTKVGPALTKVGPALTWFHANIRDANIRDANIRDANNCEPSRPSSPRVSDLERDRRQPGASPDGNLKPTQMLRPLAQPLSVKRIKDSIFRPSLGRGAAFAPLRREEGRGYPSRVWSHFVERSASASRSKCWDWASAAKVHPVERVVAPDADQLAQGLVNVGNGERRPPLGVSYLGLVASGQTPRAVVEPWEFQVDDEEWVAGRAAEKEALKVDGEGHAAFEKGKEEF</sequence>
<evidence type="ECO:0000256" key="2">
    <source>
        <dbReference type="ARBA" id="ARBA00004613"/>
    </source>
</evidence>
<feature type="region of interest" description="Disordered" evidence="6">
    <location>
        <begin position="888"/>
        <end position="909"/>
    </location>
</feature>
<evidence type="ECO:0000256" key="6">
    <source>
        <dbReference type="SAM" id="MobiDB-lite"/>
    </source>
</evidence>
<dbReference type="AlphaFoldDB" id="A0AAD7CNE0"/>
<gene>
    <name evidence="9" type="ORF">B0H17DRAFT_1266588</name>
</gene>
<dbReference type="GO" id="GO:0005525">
    <property type="term" value="F:GTP binding"/>
    <property type="evidence" value="ECO:0007669"/>
    <property type="project" value="InterPro"/>
</dbReference>
<feature type="domain" description="G" evidence="8">
    <location>
        <begin position="421"/>
        <end position="524"/>
    </location>
</feature>
<dbReference type="Pfam" id="PF01926">
    <property type="entry name" value="MMR_HSR1"/>
    <property type="match status" value="1"/>
</dbReference>
<feature type="compositionally biased region" description="Low complexity" evidence="6">
    <location>
        <begin position="374"/>
        <end position="387"/>
    </location>
</feature>
<dbReference type="InterPro" id="IPR027417">
    <property type="entry name" value="P-loop_NTPase"/>
</dbReference>
<accession>A0AAD7CNE0</accession>
<organism evidence="9 10">
    <name type="scientific">Mycena rosella</name>
    <name type="common">Pink bonnet</name>
    <name type="synonym">Agaricus rosellus</name>
    <dbReference type="NCBI Taxonomy" id="1033263"/>
    <lineage>
        <taxon>Eukaryota</taxon>
        <taxon>Fungi</taxon>
        <taxon>Dikarya</taxon>
        <taxon>Basidiomycota</taxon>
        <taxon>Agaricomycotina</taxon>
        <taxon>Agaricomycetes</taxon>
        <taxon>Agaricomycetidae</taxon>
        <taxon>Agaricales</taxon>
        <taxon>Marasmiineae</taxon>
        <taxon>Mycenaceae</taxon>
        <taxon>Mycena</taxon>
    </lineage>
</organism>
<evidence type="ECO:0000259" key="8">
    <source>
        <dbReference type="Pfam" id="PF01926"/>
    </source>
</evidence>
<dbReference type="SUPFAM" id="SSF52540">
    <property type="entry name" value="P-loop containing nucleoside triphosphate hydrolases"/>
    <property type="match status" value="1"/>
</dbReference>
<dbReference type="InterPro" id="IPR006073">
    <property type="entry name" value="GTP-bd"/>
</dbReference>
<dbReference type="Proteomes" id="UP001221757">
    <property type="component" value="Unassembled WGS sequence"/>
</dbReference>